<comment type="caution">
    <text evidence="2">The sequence shown here is derived from an EMBL/GenBank/DDBJ whole genome shotgun (WGS) entry which is preliminary data.</text>
</comment>
<organism evidence="2 3">
    <name type="scientific">Methylobrevis albus</name>
    <dbReference type="NCBI Taxonomy" id="2793297"/>
    <lineage>
        <taxon>Bacteria</taxon>
        <taxon>Pseudomonadati</taxon>
        <taxon>Pseudomonadota</taxon>
        <taxon>Alphaproteobacteria</taxon>
        <taxon>Hyphomicrobiales</taxon>
        <taxon>Pleomorphomonadaceae</taxon>
        <taxon>Methylobrevis</taxon>
    </lineage>
</organism>
<proteinExistence type="predicted"/>
<dbReference type="Pfam" id="PF20256">
    <property type="entry name" value="MoCoBD_2"/>
    <property type="match status" value="2"/>
</dbReference>
<dbReference type="Proteomes" id="UP000631694">
    <property type="component" value="Unassembled WGS sequence"/>
</dbReference>
<dbReference type="InterPro" id="IPR037165">
    <property type="entry name" value="AldOxase/xan_DH_Mopterin-bd_sf"/>
</dbReference>
<dbReference type="InterPro" id="IPR000674">
    <property type="entry name" value="Ald_Oxase/Xan_DH_a/b"/>
</dbReference>
<reference evidence="2" key="1">
    <citation type="submission" date="2020-12" db="EMBL/GenBank/DDBJ databases">
        <title>Methylobrevis albus sp. nov., isolated from fresh water lack sediment.</title>
        <authorList>
            <person name="Zou Q."/>
        </authorList>
    </citation>
    <scope>NUCLEOTIDE SEQUENCE</scope>
    <source>
        <strain evidence="2">L22</strain>
    </source>
</reference>
<name>A0A931HY85_9HYPH</name>
<gene>
    <name evidence="2" type="ORF">I5731_00220</name>
</gene>
<dbReference type="InterPro" id="IPR052516">
    <property type="entry name" value="N-heterocyclic_Hydroxylase"/>
</dbReference>
<evidence type="ECO:0000259" key="1">
    <source>
        <dbReference type="SMART" id="SM01008"/>
    </source>
</evidence>
<dbReference type="EMBL" id="JADZLT010000016">
    <property type="protein sequence ID" value="MBH0236235.1"/>
    <property type="molecule type" value="Genomic_DNA"/>
</dbReference>
<dbReference type="GO" id="GO:0016491">
    <property type="term" value="F:oxidoreductase activity"/>
    <property type="evidence" value="ECO:0007669"/>
    <property type="project" value="InterPro"/>
</dbReference>
<dbReference type="InterPro" id="IPR008274">
    <property type="entry name" value="AldOxase/xan_DH_MoCoBD1"/>
</dbReference>
<dbReference type="SMART" id="SM01008">
    <property type="entry name" value="Ald_Xan_dh_C"/>
    <property type="match status" value="1"/>
</dbReference>
<accession>A0A931HY85</accession>
<keyword evidence="3" id="KW-1185">Reference proteome</keyword>
<evidence type="ECO:0000313" key="3">
    <source>
        <dbReference type="Proteomes" id="UP000631694"/>
    </source>
</evidence>
<dbReference type="PANTHER" id="PTHR47495">
    <property type="entry name" value="ALDEHYDE DEHYDROGENASE"/>
    <property type="match status" value="1"/>
</dbReference>
<dbReference type="AlphaFoldDB" id="A0A931HY85"/>
<dbReference type="PROSITE" id="PS51318">
    <property type="entry name" value="TAT"/>
    <property type="match status" value="1"/>
</dbReference>
<protein>
    <submittedName>
        <fullName evidence="2">Xanthine dehydrogenase family protein molybdopterin-binding subunit</fullName>
    </submittedName>
</protein>
<dbReference type="Gene3D" id="3.30.365.10">
    <property type="entry name" value="Aldehyde oxidase/xanthine dehydrogenase, molybdopterin binding domain"/>
    <property type="match status" value="4"/>
</dbReference>
<dbReference type="InterPro" id="IPR006311">
    <property type="entry name" value="TAT_signal"/>
</dbReference>
<dbReference type="PANTHER" id="PTHR47495:SF2">
    <property type="entry name" value="ALDEHYDE DEHYDROGENASE"/>
    <property type="match status" value="1"/>
</dbReference>
<feature type="domain" description="Aldehyde oxidase/xanthine dehydrogenase a/b hammerhead" evidence="1">
    <location>
        <begin position="215"/>
        <end position="294"/>
    </location>
</feature>
<dbReference type="InterPro" id="IPR046867">
    <property type="entry name" value="AldOxase/xan_DH_MoCoBD2"/>
</dbReference>
<dbReference type="InterPro" id="IPR012368">
    <property type="entry name" value="OxRdtase_Mopterin-bd_su_IorB"/>
</dbReference>
<dbReference type="SUPFAM" id="SSF56003">
    <property type="entry name" value="Molybdenum cofactor-binding domain"/>
    <property type="match status" value="2"/>
</dbReference>
<dbReference type="Pfam" id="PF02738">
    <property type="entry name" value="MoCoBD_1"/>
    <property type="match status" value="1"/>
</dbReference>
<dbReference type="PIRSF" id="PIRSF036389">
    <property type="entry name" value="IOR_B"/>
    <property type="match status" value="1"/>
</dbReference>
<dbReference type="Gene3D" id="3.90.1170.50">
    <property type="entry name" value="Aldehyde oxidase/xanthine dehydrogenase, a/b hammerhead"/>
    <property type="match status" value="1"/>
</dbReference>
<evidence type="ECO:0000313" key="2">
    <source>
        <dbReference type="EMBL" id="MBH0236235.1"/>
    </source>
</evidence>
<sequence length="725" mass="76566">MDHPIAHRFGARATTRRGFLKVAGGAGAGLIVGMMLPAGAALAATPEGGPAAFNPFVRIATDGRVTVLIKHLDKGQGIATGLATLVAEELDASPDQIAVEFAPANAELYKNLFFGIQGTGGSTSIANSWEQYRKAGAAARAMLVEAAAASWGVPASEITISAGTLGHGDRTASFGEFADAASALTPPADPALKTPDQWVLIGKSFPRVDIPNKSSGAPNTYGMDIHMDDMLVVTLIRPPKWGAVVQSFDAAEALKVKGVVDVKSGPFGVAIFAEKTWPAIKARDLVTVTWDEANAETRGTDALIAEYRELASTPGPVARDGDAETALASASEVVEAEYLFPFLAHAPMEPLDTVILAEEGKVTIWTGAQMPTVDQMVAGSILGVGPEQVTVNTFWAGGSFGRRAVYNSEYVAEAALVAKAWGKPQPLKLVWTREDDIKGGYYRPMYLHKVRAGIAADGTVSGWEHRIVGQSIFTGTAMEQMVVKDGIDAASVEGIDDTTYDLPGLRVELHSPKLGVPVLWWRSVGHTHTAYVMETMIDALAAKAGKDPVAFRLELLKTDPRKVAVLKLAAEKAGWDTPAPEGRYRGIAVHKSFNTFVAEVAEISYADGDLKVEKVVCAVDCGIAINPDNIKAQIEGGVGFGLGAVLRNAVTLTDGAIDQANFDTYEPLRMSDMPQVEVHIVPSAEPPTGVGEPGVPPIGPAVANAIFKATGKHPRHLPFTIGDFV</sequence>